<dbReference type="SUPFAM" id="SSF88713">
    <property type="entry name" value="Glycoside hydrolase/deacetylase"/>
    <property type="match status" value="1"/>
</dbReference>
<gene>
    <name evidence="8" type="ORF">ENQ20_09610</name>
</gene>
<dbReference type="SMART" id="SM00872">
    <property type="entry name" value="Alpha-mann_mid"/>
    <property type="match status" value="1"/>
</dbReference>
<feature type="domain" description="Glycoside hydrolase family 38 central" evidence="7">
    <location>
        <begin position="544"/>
        <end position="623"/>
    </location>
</feature>
<comment type="caution">
    <text evidence="8">The sequence shown here is derived from an EMBL/GenBank/DDBJ whole genome shotgun (WGS) entry which is preliminary data.</text>
</comment>
<evidence type="ECO:0000256" key="5">
    <source>
        <dbReference type="ARBA" id="ARBA00022801"/>
    </source>
</evidence>
<dbReference type="Gene3D" id="3.20.110.10">
    <property type="entry name" value="Glycoside hydrolase 38, N terminal domain"/>
    <property type="match status" value="1"/>
</dbReference>
<dbReference type="AlphaFoldDB" id="A0A7C1FFK3"/>
<dbReference type="InterPro" id="IPR037094">
    <property type="entry name" value="Glyco_hydro_38_cen_sf"/>
</dbReference>
<dbReference type="Pfam" id="PF01074">
    <property type="entry name" value="Glyco_hydro_38N"/>
    <property type="match status" value="1"/>
</dbReference>
<dbReference type="InterPro" id="IPR015341">
    <property type="entry name" value="Glyco_hydro_38_cen"/>
</dbReference>
<proteinExistence type="inferred from homology"/>
<dbReference type="FunFam" id="2.70.98.30:FF:000001">
    <property type="entry name" value="alpha-mannosidase 2C1 isoform X2"/>
    <property type="match status" value="1"/>
</dbReference>
<evidence type="ECO:0000256" key="4">
    <source>
        <dbReference type="ARBA" id="ARBA00022723"/>
    </source>
</evidence>
<dbReference type="InterPro" id="IPR011330">
    <property type="entry name" value="Glyco_hydro/deAcase_b/a-brl"/>
</dbReference>
<dbReference type="FunFam" id="3.20.110.10:FF:000002">
    <property type="entry name" value="alpha-mannosidase 2C1 isoform X1"/>
    <property type="match status" value="1"/>
</dbReference>
<dbReference type="CDD" id="cd10789">
    <property type="entry name" value="GH38N_AMII_ER_cytosolic"/>
    <property type="match status" value="1"/>
</dbReference>
<keyword evidence="6" id="KW-0326">Glycosidase</keyword>
<dbReference type="Gene3D" id="2.60.40.2220">
    <property type="match status" value="1"/>
</dbReference>
<dbReference type="InterPro" id="IPR011013">
    <property type="entry name" value="Gal_mutarotase_sf_dom"/>
</dbReference>
<evidence type="ECO:0000313" key="8">
    <source>
        <dbReference type="EMBL" id="HDX31732.1"/>
    </source>
</evidence>
<evidence type="ECO:0000256" key="6">
    <source>
        <dbReference type="ARBA" id="ARBA00023295"/>
    </source>
</evidence>
<dbReference type="InterPro" id="IPR027291">
    <property type="entry name" value="Glyco_hydro_38_N_sf"/>
</dbReference>
<keyword evidence="5" id="KW-0378">Hydrolase</keyword>
<dbReference type="SUPFAM" id="SSF88688">
    <property type="entry name" value="Families 57/38 glycoside transferase middle domain"/>
    <property type="match status" value="1"/>
</dbReference>
<accession>A0A7C1FFK3</accession>
<organism evidence="8">
    <name type="scientific">Caldilinea aerophila</name>
    <dbReference type="NCBI Taxonomy" id="133453"/>
    <lineage>
        <taxon>Bacteria</taxon>
        <taxon>Bacillati</taxon>
        <taxon>Chloroflexota</taxon>
        <taxon>Caldilineae</taxon>
        <taxon>Caldilineales</taxon>
        <taxon>Caldilineaceae</taxon>
        <taxon>Caldilinea</taxon>
    </lineage>
</organism>
<dbReference type="GO" id="GO:0006013">
    <property type="term" value="P:mannose metabolic process"/>
    <property type="evidence" value="ECO:0007669"/>
    <property type="project" value="InterPro"/>
</dbReference>
<dbReference type="PANTHER" id="PTHR46017">
    <property type="entry name" value="ALPHA-MANNOSIDASE 2C1"/>
    <property type="match status" value="1"/>
</dbReference>
<dbReference type="Pfam" id="PF09261">
    <property type="entry name" value="Alpha-mann_mid"/>
    <property type="match status" value="1"/>
</dbReference>
<evidence type="ECO:0000256" key="3">
    <source>
        <dbReference type="ARBA" id="ARBA00012752"/>
    </source>
</evidence>
<dbReference type="Gene3D" id="2.70.98.30">
    <property type="entry name" value="Golgi alpha-mannosidase II, domain 4"/>
    <property type="match status" value="1"/>
</dbReference>
<comment type="similarity">
    <text evidence="2">Belongs to the glycosyl hydrolase 38 family.</text>
</comment>
<dbReference type="InterPro" id="IPR000602">
    <property type="entry name" value="Glyco_hydro_38_N"/>
</dbReference>
<keyword evidence="4" id="KW-0479">Metal-binding</keyword>
<dbReference type="EMBL" id="DSMG01000099">
    <property type="protein sequence ID" value="HDX31732.1"/>
    <property type="molecule type" value="Genomic_DNA"/>
</dbReference>
<dbReference type="InterPro" id="IPR028995">
    <property type="entry name" value="Glyco_hydro_57/38_cen_sf"/>
</dbReference>
<dbReference type="InterPro" id="IPR041147">
    <property type="entry name" value="GH38_C"/>
</dbReference>
<dbReference type="GO" id="GO:0030246">
    <property type="term" value="F:carbohydrate binding"/>
    <property type="evidence" value="ECO:0007669"/>
    <property type="project" value="InterPro"/>
</dbReference>
<dbReference type="GO" id="GO:0004559">
    <property type="term" value="F:alpha-mannosidase activity"/>
    <property type="evidence" value="ECO:0007669"/>
    <property type="project" value="UniProtKB-EC"/>
</dbReference>
<evidence type="ECO:0000256" key="2">
    <source>
        <dbReference type="ARBA" id="ARBA00009792"/>
    </source>
</evidence>
<dbReference type="Gene3D" id="1.20.1270.50">
    <property type="entry name" value="Glycoside hydrolase family 38, central domain"/>
    <property type="match status" value="1"/>
</dbReference>
<dbReference type="Pfam" id="PF07748">
    <property type="entry name" value="Glyco_hydro_38C"/>
    <property type="match status" value="1"/>
</dbReference>
<dbReference type="GO" id="GO:0046872">
    <property type="term" value="F:metal ion binding"/>
    <property type="evidence" value="ECO:0007669"/>
    <property type="project" value="UniProtKB-KW"/>
</dbReference>
<dbReference type="InterPro" id="IPR011682">
    <property type="entry name" value="Glyco_hydro_38_C"/>
</dbReference>
<dbReference type="Pfam" id="PF17677">
    <property type="entry name" value="Glyco_hydro38C2"/>
    <property type="match status" value="1"/>
</dbReference>
<evidence type="ECO:0000256" key="1">
    <source>
        <dbReference type="ARBA" id="ARBA00000365"/>
    </source>
</evidence>
<name>A0A7C1FFK3_9CHLR</name>
<sequence length="1070" mass="120246">MYHKTFWTAEKIGRRLQLLEASQVVYRRSAELPPFRYCELEQTGFEPPQPLVGRDVERSGWRVIEPNTFWGRRYTNFMLSTTFVVPADWPADVPVALYLPLGESGDFSHPEALAYIDGVAYAACDRHHQEILLPAQWRDGAEHLLDLYGWSGLFGAAVNPSTPALFMRPCKVVLIDQPTRDFLVTARVALETANRLDDDHPAKGHLLNALDAAFKVLDTRSPAVQNLENLSIVPTNSVAFGDDFYASVPAAHAVLKEGIAKAGPALDVEVIGTGHAHIDVAWLWTLSVTRQKAGRTFHTVLRLMEQFPEYHFTQSQPQLYDYVRKDYPTLFEGIKQRVAEGRWEPIGGMWVEADCNLSGPESLARQFLLGRTFFRQHFGPNAESPVLWLPDVFGYAWNLPQLIKEAGLEYFFTIKIGWSQYNRLPYDSFWWQGLDGTKVLTHFSTTPDFGAYASTYNAMATPAQNLGTWQNFQQKELQHTLLMAFGYGDGGGGPTREMLENIRTMANFPGLPRMRNGSVIEFYRKMEAEAGDRLPTWNGELYLELHRGTYTTQSRNKRANRKSEFLLHDAELLATLAHLTVAGYAYPQETLHKAWELVCLNQFHDIIPGSSIAPVYVESQAQYAEIRRLGEGVIDEALAALTPVDAWGVVVNPTSFARSDLAFLPLVESEEQERPTLTVNGRTVIAQAIRGGLLLDVGELPPFSVTPLRVNASAASVPRTGMLEIAPDRLENAFVRVELNADGDITRIYDKVNAREVLPAGAVANQFQAHEDRPLNWDAWDVDIFLRDKMWLAEPATSIQVVEAGPLRATLEIRRRILSSEYTQRISLCHNSPQIDVVTDIDWRERAIFLKVAFPVDVLSPKATYEIQWGNTERPTHWNTSWDWARFETCAQKWVDLSEGGYGVSVLNDCKYGHDIKDNVIRISLLRGPGSPDPTADLGHHTFAYSILPHAGGWDERTVRAAYALNDPLIARKGAGRGVKGETVPLVACDAPNVIIETVKWAEDGNGIIVRLYDTLRRRGLITLTTSFPLKAAVRTNLLEEEKYPLTVEGNRVRYNIRPFEIVTLRLIPA</sequence>
<dbReference type="GO" id="GO:0009313">
    <property type="term" value="P:oligosaccharide catabolic process"/>
    <property type="evidence" value="ECO:0007669"/>
    <property type="project" value="TreeGrafter"/>
</dbReference>
<evidence type="ECO:0000259" key="7">
    <source>
        <dbReference type="SMART" id="SM00872"/>
    </source>
</evidence>
<dbReference type="SUPFAM" id="SSF74650">
    <property type="entry name" value="Galactose mutarotase-like"/>
    <property type="match status" value="1"/>
</dbReference>
<protein>
    <recommendedName>
        <fullName evidence="3">alpha-mannosidase</fullName>
        <ecNumber evidence="3">3.2.1.24</ecNumber>
    </recommendedName>
</protein>
<dbReference type="FunFam" id="1.20.1270.50:FF:000004">
    <property type="entry name" value="alpha-mannosidase 2C1 isoform X1"/>
    <property type="match status" value="1"/>
</dbReference>
<dbReference type="PANTHER" id="PTHR46017:SF1">
    <property type="entry name" value="ALPHA-MANNOSIDASE 2C1"/>
    <property type="match status" value="1"/>
</dbReference>
<dbReference type="EC" id="3.2.1.24" evidence="3"/>
<reference evidence="8" key="1">
    <citation type="journal article" date="2020" name="mSystems">
        <title>Genome- and Community-Level Interaction Insights into Carbon Utilization and Element Cycling Functions of Hydrothermarchaeota in Hydrothermal Sediment.</title>
        <authorList>
            <person name="Zhou Z."/>
            <person name="Liu Y."/>
            <person name="Xu W."/>
            <person name="Pan J."/>
            <person name="Luo Z.H."/>
            <person name="Li M."/>
        </authorList>
    </citation>
    <scope>NUCLEOTIDE SEQUENCE [LARGE SCALE GENOMIC DNA]</scope>
    <source>
        <strain evidence="8">SpSt-289</strain>
    </source>
</reference>
<comment type="catalytic activity">
    <reaction evidence="1">
        <text>Hydrolysis of terminal, non-reducing alpha-D-mannose residues in alpha-D-mannosides.</text>
        <dbReference type="EC" id="3.2.1.24"/>
    </reaction>
</comment>